<feature type="non-terminal residue" evidence="3">
    <location>
        <position position="118"/>
    </location>
</feature>
<dbReference type="EMBL" id="KK117835">
    <property type="protein sequence ID" value="KFM71524.1"/>
    <property type="molecule type" value="Genomic_DNA"/>
</dbReference>
<gene>
    <name evidence="3" type="ORF">X975_19262</name>
</gene>
<keyword evidence="1" id="KW-0175">Coiled coil</keyword>
<dbReference type="Proteomes" id="UP000054359">
    <property type="component" value="Unassembled WGS sequence"/>
</dbReference>
<organism evidence="3 4">
    <name type="scientific">Stegodyphus mimosarum</name>
    <name type="common">African social velvet spider</name>
    <dbReference type="NCBI Taxonomy" id="407821"/>
    <lineage>
        <taxon>Eukaryota</taxon>
        <taxon>Metazoa</taxon>
        <taxon>Ecdysozoa</taxon>
        <taxon>Arthropoda</taxon>
        <taxon>Chelicerata</taxon>
        <taxon>Arachnida</taxon>
        <taxon>Araneae</taxon>
        <taxon>Araneomorphae</taxon>
        <taxon>Entelegynae</taxon>
        <taxon>Eresoidea</taxon>
        <taxon>Eresidae</taxon>
        <taxon>Stegodyphus</taxon>
    </lineage>
</organism>
<evidence type="ECO:0000256" key="2">
    <source>
        <dbReference type="SAM" id="MobiDB-lite"/>
    </source>
</evidence>
<protein>
    <submittedName>
        <fullName evidence="3">Uncharacterized protein</fullName>
    </submittedName>
</protein>
<evidence type="ECO:0000256" key="1">
    <source>
        <dbReference type="SAM" id="Coils"/>
    </source>
</evidence>
<dbReference type="AlphaFoldDB" id="A0A087U2D5"/>
<proteinExistence type="predicted"/>
<evidence type="ECO:0000313" key="4">
    <source>
        <dbReference type="Proteomes" id="UP000054359"/>
    </source>
</evidence>
<dbReference type="OrthoDB" id="6423588at2759"/>
<reference evidence="3 4" key="1">
    <citation type="submission" date="2013-11" db="EMBL/GenBank/DDBJ databases">
        <title>Genome sequencing of Stegodyphus mimosarum.</title>
        <authorList>
            <person name="Bechsgaard J."/>
        </authorList>
    </citation>
    <scope>NUCLEOTIDE SEQUENCE [LARGE SCALE GENOMIC DNA]</scope>
</reference>
<sequence length="118" mass="13529">MAESQTDDEFQSSRPDDEVRARSGQKSKPHSPLRRGFSRMSKWVQVARRALVNSREGSMGNGSSLSSIKRQEAQEQIDDEDDIQVEQEDISLQQEVENLKRLVQEKDQIISDLRREVG</sequence>
<feature type="coiled-coil region" evidence="1">
    <location>
        <begin position="85"/>
        <end position="116"/>
    </location>
</feature>
<keyword evidence="4" id="KW-1185">Reference proteome</keyword>
<feature type="region of interest" description="Disordered" evidence="2">
    <location>
        <begin position="52"/>
        <end position="80"/>
    </location>
</feature>
<evidence type="ECO:0000313" key="3">
    <source>
        <dbReference type="EMBL" id="KFM71524.1"/>
    </source>
</evidence>
<feature type="region of interest" description="Disordered" evidence="2">
    <location>
        <begin position="1"/>
        <end position="40"/>
    </location>
</feature>
<accession>A0A087U2D5</accession>
<feature type="compositionally biased region" description="Acidic residues" evidence="2">
    <location>
        <begin position="1"/>
        <end position="10"/>
    </location>
</feature>
<feature type="compositionally biased region" description="Basic residues" evidence="2">
    <location>
        <begin position="23"/>
        <end position="37"/>
    </location>
</feature>
<name>A0A087U2D5_STEMI</name>